<organism evidence="2 3">
    <name type="scientific">Scyliorhinus torazame</name>
    <name type="common">Cloudy catshark</name>
    <name type="synonym">Catulus torazame</name>
    <dbReference type="NCBI Taxonomy" id="75743"/>
    <lineage>
        <taxon>Eukaryota</taxon>
        <taxon>Metazoa</taxon>
        <taxon>Chordata</taxon>
        <taxon>Craniata</taxon>
        <taxon>Vertebrata</taxon>
        <taxon>Chondrichthyes</taxon>
        <taxon>Elasmobranchii</taxon>
        <taxon>Galeomorphii</taxon>
        <taxon>Galeoidea</taxon>
        <taxon>Carcharhiniformes</taxon>
        <taxon>Scyliorhinidae</taxon>
        <taxon>Scyliorhinus</taxon>
    </lineage>
</organism>
<name>A0A401NRN3_SCYTO</name>
<dbReference type="GO" id="GO:0005794">
    <property type="term" value="C:Golgi apparatus"/>
    <property type="evidence" value="ECO:0007669"/>
    <property type="project" value="InterPro"/>
</dbReference>
<dbReference type="AlphaFoldDB" id="A0A401NRN3"/>
<proteinExistence type="predicted"/>
<dbReference type="STRING" id="75743.A0A401NRN3"/>
<feature type="compositionally biased region" description="Polar residues" evidence="1">
    <location>
        <begin position="33"/>
        <end position="42"/>
    </location>
</feature>
<dbReference type="PANTHER" id="PTHR47228">
    <property type="entry name" value="SPERMATOGENESIS-ASSOCIATED PROTEIN 16"/>
    <property type="match status" value="1"/>
</dbReference>
<keyword evidence="3" id="KW-1185">Reference proteome</keyword>
<dbReference type="OMA" id="MYEFIES"/>
<evidence type="ECO:0000256" key="1">
    <source>
        <dbReference type="SAM" id="MobiDB-lite"/>
    </source>
</evidence>
<reference evidence="2 3" key="1">
    <citation type="journal article" date="2018" name="Nat. Ecol. Evol.">
        <title>Shark genomes provide insights into elasmobranch evolution and the origin of vertebrates.</title>
        <authorList>
            <person name="Hara Y"/>
            <person name="Yamaguchi K"/>
            <person name="Onimaru K"/>
            <person name="Kadota M"/>
            <person name="Koyanagi M"/>
            <person name="Keeley SD"/>
            <person name="Tatsumi K"/>
            <person name="Tanaka K"/>
            <person name="Motone F"/>
            <person name="Kageyama Y"/>
            <person name="Nozu R"/>
            <person name="Adachi N"/>
            <person name="Nishimura O"/>
            <person name="Nakagawa R"/>
            <person name="Tanegashima C"/>
            <person name="Kiyatake I"/>
            <person name="Matsumoto R"/>
            <person name="Murakumo K"/>
            <person name="Nishida K"/>
            <person name="Terakita A"/>
            <person name="Kuratani S"/>
            <person name="Sato K"/>
            <person name="Hyodo S Kuraku.S."/>
        </authorList>
    </citation>
    <scope>NUCLEOTIDE SEQUENCE [LARGE SCALE GENOMIC DNA]</scope>
</reference>
<accession>A0A401NRN3</accession>
<dbReference type="GO" id="GO:0007283">
    <property type="term" value="P:spermatogenesis"/>
    <property type="evidence" value="ECO:0007669"/>
    <property type="project" value="InterPro"/>
</dbReference>
<sequence>YQCLDMASTIMKNSDGKQNVALNTKIEKEIDTFNISQSSTSDDATDHPRPNGNDKACSKKPESYLNQRMTHTRKVKLKRKGTLDSLGIKRKLENEEKCANKKELKIVEHQEPPVVQSLTRVPLKSVMDVEMKLVYVDEQQIMYEFIESQDYRNTQSACETSKSGESVTSCALNLAPQMDKWLAKALKDASFYYHQKKYSVAAGRFRTALESLSRFTYVAFPLNVLVLTNMKEMLKNVVVCKRAFYGLIRQTEDGTKS</sequence>
<protein>
    <submittedName>
        <fullName evidence="2">Uncharacterized protein</fullName>
    </submittedName>
</protein>
<feature type="non-terminal residue" evidence="2">
    <location>
        <position position="1"/>
    </location>
</feature>
<evidence type="ECO:0000313" key="3">
    <source>
        <dbReference type="Proteomes" id="UP000288216"/>
    </source>
</evidence>
<dbReference type="OrthoDB" id="9930656at2759"/>
<comment type="caution">
    <text evidence="2">The sequence shown here is derived from an EMBL/GenBank/DDBJ whole genome shotgun (WGS) entry which is preliminary data.</text>
</comment>
<evidence type="ECO:0000313" key="2">
    <source>
        <dbReference type="EMBL" id="GCB63536.1"/>
    </source>
</evidence>
<dbReference type="EMBL" id="BFAA01005356">
    <property type="protein sequence ID" value="GCB63536.1"/>
    <property type="molecule type" value="Genomic_DNA"/>
</dbReference>
<dbReference type="Proteomes" id="UP000288216">
    <property type="component" value="Unassembled WGS sequence"/>
</dbReference>
<dbReference type="PANTHER" id="PTHR47228:SF1">
    <property type="entry name" value="SPERMATOGENESIS-ASSOCIATED PROTEIN 16"/>
    <property type="match status" value="1"/>
</dbReference>
<feature type="region of interest" description="Disordered" evidence="1">
    <location>
        <begin position="33"/>
        <end position="64"/>
    </location>
</feature>
<dbReference type="InterPro" id="IPR029161">
    <property type="entry name" value="SPATA16"/>
</dbReference>
<dbReference type="Pfam" id="PF15015">
    <property type="entry name" value="NYD-SP12_N"/>
    <property type="match status" value="1"/>
</dbReference>
<gene>
    <name evidence="2" type="ORF">scyTo_0011634</name>
</gene>